<name>A0A4C1UZH1_EUMVA</name>
<dbReference type="EMBL" id="BGZK01000249">
    <property type="protein sequence ID" value="GBP31629.1"/>
    <property type="molecule type" value="Genomic_DNA"/>
</dbReference>
<keyword evidence="2" id="KW-1185">Reference proteome</keyword>
<gene>
    <name evidence="1" type="ORF">EVAR_84075_1</name>
</gene>
<dbReference type="AlphaFoldDB" id="A0A4C1UZH1"/>
<organism evidence="1 2">
    <name type="scientific">Eumeta variegata</name>
    <name type="common">Bagworm moth</name>
    <name type="synonym">Eumeta japonica</name>
    <dbReference type="NCBI Taxonomy" id="151549"/>
    <lineage>
        <taxon>Eukaryota</taxon>
        <taxon>Metazoa</taxon>
        <taxon>Ecdysozoa</taxon>
        <taxon>Arthropoda</taxon>
        <taxon>Hexapoda</taxon>
        <taxon>Insecta</taxon>
        <taxon>Pterygota</taxon>
        <taxon>Neoptera</taxon>
        <taxon>Endopterygota</taxon>
        <taxon>Lepidoptera</taxon>
        <taxon>Glossata</taxon>
        <taxon>Ditrysia</taxon>
        <taxon>Tineoidea</taxon>
        <taxon>Psychidae</taxon>
        <taxon>Oiketicinae</taxon>
        <taxon>Eumeta</taxon>
    </lineage>
</organism>
<reference evidence="1 2" key="1">
    <citation type="journal article" date="2019" name="Commun. Biol.">
        <title>The bagworm genome reveals a unique fibroin gene that provides high tensile strength.</title>
        <authorList>
            <person name="Kono N."/>
            <person name="Nakamura H."/>
            <person name="Ohtoshi R."/>
            <person name="Tomita M."/>
            <person name="Numata K."/>
            <person name="Arakawa K."/>
        </authorList>
    </citation>
    <scope>NUCLEOTIDE SEQUENCE [LARGE SCALE GENOMIC DNA]</scope>
</reference>
<dbReference type="OrthoDB" id="116216at2759"/>
<sequence length="368" mass="41417">MSFSSTLLHTRKSRANSEISELLTARRMDITVWMSSPSDEVPAAAEKRGATRVARGGQPLRTVPERPSVAAWALVYPTGWRRGERRQPGGLVCFPQDRGSYLDPEAELRERHTTKLGPKLEGPMEVLEILFNDRYRLKHVNLRACSEKIGSHDSLRAASLVQCDSFESDSKQSTILVDVLYRDLELPTITKYMKDVPKRFFDIAESHPNVLLRSAASHETQSYHLIRRPRNVLIDPPDALTAKGQSNDVATPSVVRRLSVKRSLTFQLIADQSFRHGDFLVGFSLILPSTRAQSMTAHRRLDKAVWFENAAGLISLEIKHTFWVPCSGGATPLVDVGDIRREAVGGRRRRRRLAPPLVPCDDFPEYQT</sequence>
<accession>A0A4C1UZH1</accession>
<evidence type="ECO:0000313" key="1">
    <source>
        <dbReference type="EMBL" id="GBP31629.1"/>
    </source>
</evidence>
<comment type="caution">
    <text evidence="1">The sequence shown here is derived from an EMBL/GenBank/DDBJ whole genome shotgun (WGS) entry which is preliminary data.</text>
</comment>
<dbReference type="Proteomes" id="UP000299102">
    <property type="component" value="Unassembled WGS sequence"/>
</dbReference>
<protein>
    <submittedName>
        <fullName evidence="1">Uncharacterized protein</fullName>
    </submittedName>
</protein>
<evidence type="ECO:0000313" key="2">
    <source>
        <dbReference type="Proteomes" id="UP000299102"/>
    </source>
</evidence>
<proteinExistence type="predicted"/>